<evidence type="ECO:0000256" key="1">
    <source>
        <dbReference type="ARBA" id="ARBA00022448"/>
    </source>
</evidence>
<dbReference type="InterPro" id="IPR003439">
    <property type="entry name" value="ABC_transporter-like_ATP-bd"/>
</dbReference>
<keyword evidence="3 5" id="KW-0067">ATP-binding</keyword>
<keyword evidence="2" id="KW-0547">Nucleotide-binding</keyword>
<gene>
    <name evidence="5" type="ORF">NF557_07970</name>
</gene>
<dbReference type="PANTHER" id="PTHR42788:SF13">
    <property type="entry name" value="ALIPHATIC SULFONATES IMPORT ATP-BINDING PROTEIN SSUB"/>
    <property type="match status" value="1"/>
</dbReference>
<reference evidence="5" key="1">
    <citation type="submission" date="2022-06" db="EMBL/GenBank/DDBJ databases">
        <title>Ornithinimicrobium JY.X270.</title>
        <authorList>
            <person name="Huang Y."/>
        </authorList>
    </citation>
    <scope>NUCLEOTIDE SEQUENCE</scope>
    <source>
        <strain evidence="5">JY.X270</strain>
    </source>
</reference>
<keyword evidence="6" id="KW-1185">Reference proteome</keyword>
<feature type="domain" description="ABC transporter" evidence="4">
    <location>
        <begin position="1"/>
        <end position="210"/>
    </location>
</feature>
<accession>A0ABY4YM02</accession>
<dbReference type="EMBL" id="CP099490">
    <property type="protein sequence ID" value="USQ77815.1"/>
    <property type="molecule type" value="Genomic_DNA"/>
</dbReference>
<dbReference type="InterPro" id="IPR027417">
    <property type="entry name" value="P-loop_NTPase"/>
</dbReference>
<dbReference type="PROSITE" id="PS50893">
    <property type="entry name" value="ABC_TRANSPORTER_2"/>
    <property type="match status" value="1"/>
</dbReference>
<keyword evidence="1" id="KW-0813">Transport</keyword>
<sequence length="233" mass="26256">MTNEIHRGEFVTLFGRSGCGKSTMLNIVAGLLSPISGEVKFEGGPVKGINTHVSYMTQEDTLLPWRTVRKNIEVPLRLRKFKKRDIQDRVDRYLELLNLTAAADRYPSQLSGGMRRRALVARSLVYDPAVILMDEPFGGIDASLREGLHDELRNAVEKLDLTVLFVTHDIPEAALLSDRVLVFRSRDGAPTYLATEVNIPFGEERNLAEVRMSPDYVDVQRDLRMKLEGDEVS</sequence>
<dbReference type="InterPro" id="IPR050166">
    <property type="entry name" value="ABC_transporter_ATP-bind"/>
</dbReference>
<dbReference type="SUPFAM" id="SSF52540">
    <property type="entry name" value="P-loop containing nucleoside triphosphate hydrolases"/>
    <property type="match status" value="1"/>
</dbReference>
<dbReference type="SMART" id="SM00382">
    <property type="entry name" value="AAA"/>
    <property type="match status" value="1"/>
</dbReference>
<dbReference type="InterPro" id="IPR017871">
    <property type="entry name" value="ABC_transporter-like_CS"/>
</dbReference>
<dbReference type="Gene3D" id="3.40.50.300">
    <property type="entry name" value="P-loop containing nucleotide triphosphate hydrolases"/>
    <property type="match status" value="1"/>
</dbReference>
<proteinExistence type="predicted"/>
<evidence type="ECO:0000313" key="6">
    <source>
        <dbReference type="Proteomes" id="UP001056535"/>
    </source>
</evidence>
<evidence type="ECO:0000259" key="4">
    <source>
        <dbReference type="PROSITE" id="PS50893"/>
    </source>
</evidence>
<evidence type="ECO:0000256" key="2">
    <source>
        <dbReference type="ARBA" id="ARBA00022741"/>
    </source>
</evidence>
<protein>
    <submittedName>
        <fullName evidence="5">ATP-binding cassette domain-containing protein</fullName>
    </submittedName>
</protein>
<evidence type="ECO:0000313" key="5">
    <source>
        <dbReference type="EMBL" id="USQ77815.1"/>
    </source>
</evidence>
<name>A0ABY4YM02_9MICO</name>
<dbReference type="RefSeq" id="WP_252623494.1">
    <property type="nucleotide sequence ID" value="NZ_CP099490.1"/>
</dbReference>
<dbReference type="PROSITE" id="PS00211">
    <property type="entry name" value="ABC_TRANSPORTER_1"/>
    <property type="match status" value="1"/>
</dbReference>
<dbReference type="Pfam" id="PF00005">
    <property type="entry name" value="ABC_tran"/>
    <property type="match status" value="1"/>
</dbReference>
<dbReference type="InterPro" id="IPR003593">
    <property type="entry name" value="AAA+_ATPase"/>
</dbReference>
<evidence type="ECO:0000256" key="3">
    <source>
        <dbReference type="ARBA" id="ARBA00022840"/>
    </source>
</evidence>
<organism evidence="5 6">
    <name type="scientific">Ornithinimicrobium cryptoxanthini</name>
    <dbReference type="NCBI Taxonomy" id="2934161"/>
    <lineage>
        <taxon>Bacteria</taxon>
        <taxon>Bacillati</taxon>
        <taxon>Actinomycetota</taxon>
        <taxon>Actinomycetes</taxon>
        <taxon>Micrococcales</taxon>
        <taxon>Ornithinimicrobiaceae</taxon>
        <taxon>Ornithinimicrobium</taxon>
    </lineage>
</organism>
<dbReference type="Proteomes" id="UP001056535">
    <property type="component" value="Chromosome"/>
</dbReference>
<dbReference type="PANTHER" id="PTHR42788">
    <property type="entry name" value="TAURINE IMPORT ATP-BINDING PROTEIN-RELATED"/>
    <property type="match status" value="1"/>
</dbReference>
<dbReference type="GO" id="GO:0005524">
    <property type="term" value="F:ATP binding"/>
    <property type="evidence" value="ECO:0007669"/>
    <property type="project" value="UniProtKB-KW"/>
</dbReference>